<dbReference type="Proteomes" id="UP000584325">
    <property type="component" value="Unassembled WGS sequence"/>
</dbReference>
<dbReference type="InterPro" id="IPR012429">
    <property type="entry name" value="HGSNAT_cat"/>
</dbReference>
<sequence length="380" mass="41188">MPFVSSATSAPSAYPSAPSRNLALDVLRGLTLALMIVVNTPGSWSAIYAPLAHAPWHGFTPTDLVFPTFLFVVGAALRLNMKKLAALDHASFLHTVARRGALIFLCGFLLYWFPFFSADFTPMPIGSTRIMGVLQRIGICYLCAAVIVRYGGVRGALGFSVAALLGYWWLLWQFGDYTLAGNAVRAVDLAVLGAPHMYGGDGIPFDPEGILSTLPAIVNVLAGYLAVAWLNLRGRTLAAVGGLAAAGAACLLLAYGWDMLLPINKKLWTSSYVLCTVGWDLLVLAVLVWAVDIGGLRAGLPFFEVFGKNTLFIYLLSSVAVTVLARLRVGGTSLHEWLHEKVFLSWADPRLASLCFAAAYMLACWLVAWALDRRRIYIKL</sequence>
<reference evidence="4 5" key="1">
    <citation type="submission" date="2019-05" db="EMBL/GenBank/DDBJ databases">
        <title>Draft Genome Sequences of Six Type Strains of the Genus Massilia.</title>
        <authorList>
            <person name="Miess H."/>
            <person name="Frediansyhah A."/>
            <person name="Gross H."/>
        </authorList>
    </citation>
    <scope>NUCLEOTIDE SEQUENCE [LARGE SCALE GENOMIC DNA]</scope>
    <source>
        <strain evidence="4 5">DSMZ 26121</strain>
    </source>
</reference>
<keyword evidence="3" id="KW-0012">Acyltransferase</keyword>
<dbReference type="EMBL" id="JACHXS010000015">
    <property type="protein sequence ID" value="MBB3224986.1"/>
    <property type="molecule type" value="Genomic_DNA"/>
</dbReference>
<organism evidence="3 6">
    <name type="scientific">Pseudoduganella umbonata</name>
    <dbReference type="NCBI Taxonomy" id="864828"/>
    <lineage>
        <taxon>Bacteria</taxon>
        <taxon>Pseudomonadati</taxon>
        <taxon>Pseudomonadota</taxon>
        <taxon>Betaproteobacteria</taxon>
        <taxon>Burkholderiales</taxon>
        <taxon>Oxalobacteraceae</taxon>
        <taxon>Telluria group</taxon>
        <taxon>Pseudoduganella</taxon>
    </lineage>
</organism>
<keyword evidence="1" id="KW-0472">Membrane</keyword>
<dbReference type="GO" id="GO:0016746">
    <property type="term" value="F:acyltransferase activity"/>
    <property type="evidence" value="ECO:0007669"/>
    <property type="project" value="UniProtKB-KW"/>
</dbReference>
<feature type="transmembrane region" description="Helical" evidence="1">
    <location>
        <begin position="130"/>
        <end position="148"/>
    </location>
</feature>
<evidence type="ECO:0000313" key="5">
    <source>
        <dbReference type="Proteomes" id="UP000298763"/>
    </source>
</evidence>
<dbReference type="PANTHER" id="PTHR31061:SF24">
    <property type="entry name" value="LD22376P"/>
    <property type="match status" value="1"/>
</dbReference>
<proteinExistence type="predicted"/>
<feature type="transmembrane region" description="Helical" evidence="1">
    <location>
        <begin position="155"/>
        <end position="172"/>
    </location>
</feature>
<dbReference type="AlphaFoldDB" id="A0A4P8HLI0"/>
<evidence type="ECO:0000259" key="2">
    <source>
        <dbReference type="Pfam" id="PF07786"/>
    </source>
</evidence>
<keyword evidence="1" id="KW-0812">Transmembrane</keyword>
<reference evidence="3 6" key="2">
    <citation type="submission" date="2020-08" db="EMBL/GenBank/DDBJ databases">
        <title>Genomic Encyclopedia of Type Strains, Phase III (KMG-III): the genomes of soil and plant-associated and newly described type strains.</title>
        <authorList>
            <person name="Whitman W."/>
        </authorList>
    </citation>
    <scope>NUCLEOTIDE SEQUENCE [LARGE SCALE GENOMIC DNA]</scope>
    <source>
        <strain evidence="3 6">CECT 7753</strain>
    </source>
</reference>
<dbReference type="OrthoDB" id="9788724at2"/>
<evidence type="ECO:0000313" key="6">
    <source>
        <dbReference type="Proteomes" id="UP000584325"/>
    </source>
</evidence>
<evidence type="ECO:0000256" key="1">
    <source>
        <dbReference type="SAM" id="Phobius"/>
    </source>
</evidence>
<gene>
    <name evidence="4" type="ORF">FCL38_01490</name>
    <name evidence="3" type="ORF">FHS02_005856</name>
</gene>
<accession>A0A4P8HLI0</accession>
<feature type="domain" description="Heparan-alpha-glucosaminide N-acetyltransferase catalytic" evidence="2">
    <location>
        <begin position="20"/>
        <end position="166"/>
    </location>
</feature>
<feature type="transmembrane region" description="Helical" evidence="1">
    <location>
        <begin position="101"/>
        <end position="118"/>
    </location>
</feature>
<feature type="transmembrane region" description="Helical" evidence="1">
    <location>
        <begin position="210"/>
        <end position="230"/>
    </location>
</feature>
<keyword evidence="1" id="KW-1133">Transmembrane helix</keyword>
<keyword evidence="5" id="KW-1185">Reference proteome</keyword>
<feature type="transmembrane region" description="Helical" evidence="1">
    <location>
        <begin position="30"/>
        <end position="52"/>
    </location>
</feature>
<protein>
    <submittedName>
        <fullName evidence="4">DUF5009 domain-containing protein</fullName>
    </submittedName>
    <submittedName>
        <fullName evidence="3">Putative acyltransferase</fullName>
    </submittedName>
</protein>
<feature type="transmembrane region" description="Helical" evidence="1">
    <location>
        <begin position="237"/>
        <end position="257"/>
    </location>
</feature>
<evidence type="ECO:0000313" key="3">
    <source>
        <dbReference type="EMBL" id="MBB3224986.1"/>
    </source>
</evidence>
<name>A0A4P8HLI0_9BURK</name>
<feature type="transmembrane region" description="Helical" evidence="1">
    <location>
        <begin position="311"/>
        <end position="331"/>
    </location>
</feature>
<dbReference type="Proteomes" id="UP000298763">
    <property type="component" value="Chromosome"/>
</dbReference>
<keyword evidence="3" id="KW-0808">Transferase</keyword>
<dbReference type="RefSeq" id="WP_137312143.1">
    <property type="nucleotide sequence ID" value="NZ_CP040017.1"/>
</dbReference>
<dbReference type="Pfam" id="PF07786">
    <property type="entry name" value="HGSNAT_cat"/>
    <property type="match status" value="1"/>
</dbReference>
<dbReference type="EMBL" id="CP040017">
    <property type="protein sequence ID" value="QCP09254.1"/>
    <property type="molecule type" value="Genomic_DNA"/>
</dbReference>
<feature type="transmembrane region" description="Helical" evidence="1">
    <location>
        <begin position="64"/>
        <end position="81"/>
    </location>
</feature>
<dbReference type="PANTHER" id="PTHR31061">
    <property type="entry name" value="LD22376P"/>
    <property type="match status" value="1"/>
</dbReference>
<evidence type="ECO:0000313" key="4">
    <source>
        <dbReference type="EMBL" id="QCP09254.1"/>
    </source>
</evidence>
<feature type="transmembrane region" description="Helical" evidence="1">
    <location>
        <begin position="351"/>
        <end position="371"/>
    </location>
</feature>